<dbReference type="PANTHER" id="PTHR47526">
    <property type="entry name" value="ATP-DEPENDENT DNA HELICASE"/>
    <property type="match status" value="1"/>
</dbReference>
<dbReference type="Proteomes" id="UP001217089">
    <property type="component" value="Unassembled WGS sequence"/>
</dbReference>
<dbReference type="PANTHER" id="PTHR47526:SF3">
    <property type="entry name" value="PHD-TYPE DOMAIN-CONTAINING PROTEIN"/>
    <property type="match status" value="1"/>
</dbReference>
<dbReference type="EMBL" id="JARBDR010000919">
    <property type="protein sequence ID" value="KAJ8300509.1"/>
    <property type="molecule type" value="Genomic_DNA"/>
</dbReference>
<keyword evidence="2" id="KW-1185">Reference proteome</keyword>
<evidence type="ECO:0008006" key="3">
    <source>
        <dbReference type="Google" id="ProtNLM"/>
    </source>
</evidence>
<comment type="caution">
    <text evidence="1">The sequence shown here is derived from an EMBL/GenBank/DDBJ whole genome shotgun (WGS) entry which is preliminary data.</text>
</comment>
<sequence>MIRTILVLAEAGKLDSDRYQPPILKSKYRLASWNLFPSVNLPNHFNHGQIHHHIVESVQFINNNELSDEDDDIDDLHTAKPMKKGKDFFKSGHVQAMKDCERNGKYFLKAKVMASYNAGAFYDTNVQISKESGFMRHSCVASCMGHCSHVSALLFALEDFIENYGTDCTSRKCEWNKGRTKERNPKRVAETDYASVKKKRINDIEAFDPTPGYSSRTSKETVSDLLYVMEHVYFIQNVVVFLLECPQYDYYHFLFHQLNPTMESARRKLPS</sequence>
<evidence type="ECO:0000313" key="1">
    <source>
        <dbReference type="EMBL" id="KAJ8300509.1"/>
    </source>
</evidence>
<gene>
    <name evidence="1" type="ORF">KUTeg_022028</name>
</gene>
<proteinExistence type="predicted"/>
<name>A0ABQ9E822_TEGGR</name>
<organism evidence="1 2">
    <name type="scientific">Tegillarca granosa</name>
    <name type="common">Malaysian cockle</name>
    <name type="synonym">Anadara granosa</name>
    <dbReference type="NCBI Taxonomy" id="220873"/>
    <lineage>
        <taxon>Eukaryota</taxon>
        <taxon>Metazoa</taxon>
        <taxon>Spiralia</taxon>
        <taxon>Lophotrochozoa</taxon>
        <taxon>Mollusca</taxon>
        <taxon>Bivalvia</taxon>
        <taxon>Autobranchia</taxon>
        <taxon>Pteriomorphia</taxon>
        <taxon>Arcoida</taxon>
        <taxon>Arcoidea</taxon>
        <taxon>Arcidae</taxon>
        <taxon>Tegillarca</taxon>
    </lineage>
</organism>
<reference evidence="1 2" key="1">
    <citation type="submission" date="2022-12" db="EMBL/GenBank/DDBJ databases">
        <title>Chromosome-level genome of Tegillarca granosa.</title>
        <authorList>
            <person name="Kim J."/>
        </authorList>
    </citation>
    <scope>NUCLEOTIDE SEQUENCE [LARGE SCALE GENOMIC DNA]</scope>
    <source>
        <strain evidence="1">Teg-2019</strain>
        <tissue evidence="1">Adductor muscle</tissue>
    </source>
</reference>
<accession>A0ABQ9E822</accession>
<protein>
    <recommendedName>
        <fullName evidence="3">SWIM-type domain-containing protein</fullName>
    </recommendedName>
</protein>
<evidence type="ECO:0000313" key="2">
    <source>
        <dbReference type="Proteomes" id="UP001217089"/>
    </source>
</evidence>